<dbReference type="PATRIC" id="fig|1263870.3.peg.5312"/>
<reference evidence="1 2" key="1">
    <citation type="journal article" date="2013" name="Mar. Genomics">
        <title>Expression of sulfatases in Rhodopirellula baltica and the diversity of sulfatases in the genus Rhodopirellula.</title>
        <authorList>
            <person name="Wegner C.E."/>
            <person name="Richter-Heitmann T."/>
            <person name="Klindworth A."/>
            <person name="Klockow C."/>
            <person name="Richter M."/>
            <person name="Achstetter T."/>
            <person name="Glockner F.O."/>
            <person name="Harder J."/>
        </authorList>
    </citation>
    <scope>NUCLEOTIDE SEQUENCE [LARGE SCALE GENOMIC DNA]</scope>
    <source>
        <strain evidence="1 2">SM41</strain>
    </source>
</reference>
<dbReference type="Proteomes" id="UP000011885">
    <property type="component" value="Unassembled WGS sequence"/>
</dbReference>
<evidence type="ECO:0000313" key="2">
    <source>
        <dbReference type="Proteomes" id="UP000011885"/>
    </source>
</evidence>
<comment type="caution">
    <text evidence="1">The sequence shown here is derived from an EMBL/GenBank/DDBJ whole genome shotgun (WGS) entry which is preliminary data.</text>
</comment>
<proteinExistence type="predicted"/>
<organism evidence="1 2">
    <name type="scientific">Rhodopirellula sallentina SM41</name>
    <dbReference type="NCBI Taxonomy" id="1263870"/>
    <lineage>
        <taxon>Bacteria</taxon>
        <taxon>Pseudomonadati</taxon>
        <taxon>Planctomycetota</taxon>
        <taxon>Planctomycetia</taxon>
        <taxon>Pirellulales</taxon>
        <taxon>Pirellulaceae</taxon>
        <taxon>Rhodopirellula</taxon>
    </lineage>
</organism>
<sequence>MNVLKHLLVLQILSVVIAPNLARGDDRAALLKLHTEMSQNTLTANSSGAIKSVQTAIKGGDPKFTLVQPTPTPPNPGCISVKVWGQLVNPNGTPGPYVNLTKHKWERKQRFHLWLDTAVPLQLSFFQNYPEGRPKSKQISPDPQFPSTFSTIMPGAPYKFPVMIEMDDDLRDEQMSIILVRADANILPVNGGATATATATAVISANTLPPNSQVSVSTMANASAQVQQTSQSATAAASAGALAGAGGVVGVGGTLKGAPMQQTQEMFVALQNDPSLASMAKLRLVAGPPPSAPPSVSPVPDRIDDVSTVMMGPGNIAQIELTFFKD</sequence>
<keyword evidence="2" id="KW-1185">Reference proteome</keyword>
<name>M5TWC9_9BACT</name>
<dbReference type="RefSeq" id="WP_008684667.1">
    <property type="nucleotide sequence ID" value="NZ_ANOH01000346.1"/>
</dbReference>
<gene>
    <name evidence="1" type="ORF">RSSM_05024</name>
</gene>
<dbReference type="EMBL" id="ANOH01000346">
    <property type="protein sequence ID" value="EMI53517.1"/>
    <property type="molecule type" value="Genomic_DNA"/>
</dbReference>
<accession>M5TWC9</accession>
<protein>
    <submittedName>
        <fullName evidence="1">Uncharacterized protein</fullName>
    </submittedName>
</protein>
<dbReference type="OrthoDB" id="9963422at2"/>
<dbReference type="AlphaFoldDB" id="M5TWC9"/>
<evidence type="ECO:0000313" key="1">
    <source>
        <dbReference type="EMBL" id="EMI53517.1"/>
    </source>
</evidence>